<evidence type="ECO:0000313" key="1">
    <source>
        <dbReference type="EMBL" id="KAK4432218.1"/>
    </source>
</evidence>
<accession>A0AAE1YLM7</accession>
<name>A0AAE1YLM7_9LAMI</name>
<feature type="non-terminal residue" evidence="1">
    <location>
        <position position="109"/>
    </location>
</feature>
<comment type="caution">
    <text evidence="1">The sequence shown here is derived from an EMBL/GenBank/DDBJ whole genome shotgun (WGS) entry which is preliminary data.</text>
</comment>
<evidence type="ECO:0000313" key="2">
    <source>
        <dbReference type="Proteomes" id="UP001293254"/>
    </source>
</evidence>
<gene>
    <name evidence="1" type="ORF">Salat_0983900</name>
</gene>
<keyword evidence="2" id="KW-1185">Reference proteome</keyword>
<reference evidence="1" key="2">
    <citation type="journal article" date="2024" name="Plant">
        <title>Genomic evolution and insights into agronomic trait innovations of Sesamum species.</title>
        <authorList>
            <person name="Miao H."/>
            <person name="Wang L."/>
            <person name="Qu L."/>
            <person name="Liu H."/>
            <person name="Sun Y."/>
            <person name="Le M."/>
            <person name="Wang Q."/>
            <person name="Wei S."/>
            <person name="Zheng Y."/>
            <person name="Lin W."/>
            <person name="Duan Y."/>
            <person name="Cao H."/>
            <person name="Xiong S."/>
            <person name="Wang X."/>
            <person name="Wei L."/>
            <person name="Li C."/>
            <person name="Ma Q."/>
            <person name="Ju M."/>
            <person name="Zhao R."/>
            <person name="Li G."/>
            <person name="Mu C."/>
            <person name="Tian Q."/>
            <person name="Mei H."/>
            <person name="Zhang T."/>
            <person name="Gao T."/>
            <person name="Zhang H."/>
        </authorList>
    </citation>
    <scope>NUCLEOTIDE SEQUENCE</scope>
    <source>
        <strain evidence="1">3651</strain>
    </source>
</reference>
<dbReference type="EMBL" id="JACGWO010000003">
    <property type="protein sequence ID" value="KAK4432218.1"/>
    <property type="molecule type" value="Genomic_DNA"/>
</dbReference>
<sequence length="109" mass="12165">MNVAQKNPTVTEVGECSKTAEARHRYAPETVNVNVLTVDDMDDISEMSNSKANDEVENVQAKHDKCDTDNELSRDGVCNNEFEATICENHLDGIVDHRDVVVDVSNMRK</sequence>
<proteinExistence type="predicted"/>
<dbReference type="AlphaFoldDB" id="A0AAE1YLM7"/>
<reference evidence="1" key="1">
    <citation type="submission" date="2020-06" db="EMBL/GenBank/DDBJ databases">
        <authorList>
            <person name="Li T."/>
            <person name="Hu X."/>
            <person name="Zhang T."/>
            <person name="Song X."/>
            <person name="Zhang H."/>
            <person name="Dai N."/>
            <person name="Sheng W."/>
            <person name="Hou X."/>
            <person name="Wei L."/>
        </authorList>
    </citation>
    <scope>NUCLEOTIDE SEQUENCE</scope>
    <source>
        <strain evidence="1">3651</strain>
        <tissue evidence="1">Leaf</tissue>
    </source>
</reference>
<protein>
    <submittedName>
        <fullName evidence="1">Uncharacterized protein</fullName>
    </submittedName>
</protein>
<organism evidence="1 2">
    <name type="scientific">Sesamum alatum</name>
    <dbReference type="NCBI Taxonomy" id="300844"/>
    <lineage>
        <taxon>Eukaryota</taxon>
        <taxon>Viridiplantae</taxon>
        <taxon>Streptophyta</taxon>
        <taxon>Embryophyta</taxon>
        <taxon>Tracheophyta</taxon>
        <taxon>Spermatophyta</taxon>
        <taxon>Magnoliopsida</taxon>
        <taxon>eudicotyledons</taxon>
        <taxon>Gunneridae</taxon>
        <taxon>Pentapetalae</taxon>
        <taxon>asterids</taxon>
        <taxon>lamiids</taxon>
        <taxon>Lamiales</taxon>
        <taxon>Pedaliaceae</taxon>
        <taxon>Sesamum</taxon>
    </lineage>
</organism>
<dbReference type="Proteomes" id="UP001293254">
    <property type="component" value="Unassembled WGS sequence"/>
</dbReference>